<organism evidence="1 2">
    <name type="scientific">Mythimna loreyi</name>
    <dbReference type="NCBI Taxonomy" id="667449"/>
    <lineage>
        <taxon>Eukaryota</taxon>
        <taxon>Metazoa</taxon>
        <taxon>Ecdysozoa</taxon>
        <taxon>Arthropoda</taxon>
        <taxon>Hexapoda</taxon>
        <taxon>Insecta</taxon>
        <taxon>Pterygota</taxon>
        <taxon>Neoptera</taxon>
        <taxon>Endopterygota</taxon>
        <taxon>Lepidoptera</taxon>
        <taxon>Glossata</taxon>
        <taxon>Ditrysia</taxon>
        <taxon>Noctuoidea</taxon>
        <taxon>Noctuidae</taxon>
        <taxon>Noctuinae</taxon>
        <taxon>Hadenini</taxon>
        <taxon>Mythimna</taxon>
    </lineage>
</organism>
<comment type="caution">
    <text evidence="1">The sequence shown here is derived from an EMBL/GenBank/DDBJ whole genome shotgun (WGS) entry which is preliminary data.</text>
</comment>
<reference evidence="1" key="1">
    <citation type="submission" date="2023-03" db="EMBL/GenBank/DDBJ databases">
        <title>Chromosome-level genomes of two armyworms, Mythimna separata and Mythimna loreyi, provide insights into the biosynthesis and reception of sex pheromones.</title>
        <authorList>
            <person name="Zhao H."/>
        </authorList>
    </citation>
    <scope>NUCLEOTIDE SEQUENCE</scope>
    <source>
        <strain evidence="1">BeijingLab</strain>
    </source>
</reference>
<name>A0ACC2Q7U2_9NEOP</name>
<dbReference type="EMBL" id="CM056799">
    <property type="protein sequence ID" value="KAJ8710647.1"/>
    <property type="molecule type" value="Genomic_DNA"/>
</dbReference>
<accession>A0ACC2Q7U2</accession>
<keyword evidence="2" id="KW-1185">Reference proteome</keyword>
<evidence type="ECO:0000313" key="1">
    <source>
        <dbReference type="EMBL" id="KAJ8710647.1"/>
    </source>
</evidence>
<proteinExistence type="predicted"/>
<sequence length="182" mass="20818">MYVVTFHIPNGKNIKVPLKKTHRIISYGQIAKLVLKTVKFRYVKKIGNKTRLVETIIPSLTNLIKTIEGMEAIWKIVSQRFGFDALMTRNFNQDPVENFFGTIRSYGARNNSPNSNAFEGAFKALLLNNYNSPHSGRSNCEEDSNKCVQTLEFFFTDKINSKPDTSNVPMEEEILCNEEVFL</sequence>
<gene>
    <name evidence="1" type="ORF">PYW08_009162</name>
</gene>
<protein>
    <submittedName>
        <fullName evidence="1">Uncharacterized protein</fullName>
    </submittedName>
</protein>
<dbReference type="Proteomes" id="UP001231649">
    <property type="component" value="Chromosome 23"/>
</dbReference>
<evidence type="ECO:0000313" key="2">
    <source>
        <dbReference type="Proteomes" id="UP001231649"/>
    </source>
</evidence>